<evidence type="ECO:0000313" key="10">
    <source>
        <dbReference type="WBParaSite" id="NBR_0001684601-mRNA-1"/>
    </source>
</evidence>
<feature type="transmembrane region" description="Helical" evidence="7">
    <location>
        <begin position="310"/>
        <end position="329"/>
    </location>
</feature>
<protein>
    <submittedName>
        <fullName evidence="10">Equilibrative nucleoside transporter 1</fullName>
    </submittedName>
</protein>
<dbReference type="GO" id="GO:0005886">
    <property type="term" value="C:plasma membrane"/>
    <property type="evidence" value="ECO:0007669"/>
    <property type="project" value="TreeGrafter"/>
</dbReference>
<evidence type="ECO:0000256" key="7">
    <source>
        <dbReference type="SAM" id="Phobius"/>
    </source>
</evidence>
<feature type="transmembrane region" description="Helical" evidence="7">
    <location>
        <begin position="133"/>
        <end position="153"/>
    </location>
</feature>
<dbReference type="InterPro" id="IPR002259">
    <property type="entry name" value="Eqnu_transpt"/>
</dbReference>
<dbReference type="Pfam" id="PF01733">
    <property type="entry name" value="Nucleoside_tran"/>
    <property type="match status" value="1"/>
</dbReference>
<evidence type="ECO:0000256" key="5">
    <source>
        <dbReference type="ARBA" id="ARBA00022989"/>
    </source>
</evidence>
<comment type="subcellular location">
    <subcellularLocation>
        <location evidence="1">Membrane</location>
        <topology evidence="1">Multi-pass membrane protein</topology>
    </subcellularLocation>
</comment>
<keyword evidence="6 7" id="KW-0472">Membrane</keyword>
<dbReference type="OMA" id="NEWWFTI"/>
<dbReference type="GO" id="GO:0005337">
    <property type="term" value="F:nucleoside transmembrane transporter activity"/>
    <property type="evidence" value="ECO:0007669"/>
    <property type="project" value="InterPro"/>
</dbReference>
<feature type="transmembrane region" description="Helical" evidence="7">
    <location>
        <begin position="210"/>
        <end position="231"/>
    </location>
</feature>
<evidence type="ECO:0000256" key="4">
    <source>
        <dbReference type="ARBA" id="ARBA00022692"/>
    </source>
</evidence>
<feature type="transmembrane region" description="Helical" evidence="7">
    <location>
        <begin position="108"/>
        <end position="127"/>
    </location>
</feature>
<feature type="transmembrane region" description="Helical" evidence="7">
    <location>
        <begin position="271"/>
        <end position="290"/>
    </location>
</feature>
<feature type="transmembrane region" description="Helical" evidence="7">
    <location>
        <begin position="27"/>
        <end position="50"/>
    </location>
</feature>
<gene>
    <name evidence="8" type="ORF">NBR_LOCUS16847</name>
</gene>
<feature type="transmembrane region" description="Helical" evidence="7">
    <location>
        <begin position="174"/>
        <end position="198"/>
    </location>
</feature>
<accession>A0A0N4YIU0</accession>
<evidence type="ECO:0000256" key="2">
    <source>
        <dbReference type="ARBA" id="ARBA00007965"/>
    </source>
</evidence>
<dbReference type="PRINTS" id="PR01130">
    <property type="entry name" value="DERENTRNSPRT"/>
</dbReference>
<feature type="transmembrane region" description="Helical" evidence="7">
    <location>
        <begin position="378"/>
        <end position="401"/>
    </location>
</feature>
<dbReference type="AlphaFoldDB" id="A0A0N4YIU0"/>
<dbReference type="Proteomes" id="UP000271162">
    <property type="component" value="Unassembled WGS sequence"/>
</dbReference>
<dbReference type="EMBL" id="UYSL01022428">
    <property type="protein sequence ID" value="VDL80442.1"/>
    <property type="molecule type" value="Genomic_DNA"/>
</dbReference>
<keyword evidence="9" id="KW-1185">Reference proteome</keyword>
<evidence type="ECO:0000256" key="1">
    <source>
        <dbReference type="ARBA" id="ARBA00004141"/>
    </source>
</evidence>
<proteinExistence type="inferred from homology"/>
<keyword evidence="4 7" id="KW-0812">Transmembrane</keyword>
<name>A0A0N4YIU0_NIPBR</name>
<feature type="transmembrane region" description="Helical" evidence="7">
    <location>
        <begin position="341"/>
        <end position="358"/>
    </location>
</feature>
<organism evidence="10">
    <name type="scientific">Nippostrongylus brasiliensis</name>
    <name type="common">Rat hookworm</name>
    <dbReference type="NCBI Taxonomy" id="27835"/>
    <lineage>
        <taxon>Eukaryota</taxon>
        <taxon>Metazoa</taxon>
        <taxon>Ecdysozoa</taxon>
        <taxon>Nematoda</taxon>
        <taxon>Chromadorea</taxon>
        <taxon>Rhabditida</taxon>
        <taxon>Rhabditina</taxon>
        <taxon>Rhabditomorpha</taxon>
        <taxon>Strongyloidea</taxon>
        <taxon>Heligmosomidae</taxon>
        <taxon>Nippostrongylus</taxon>
    </lineage>
</organism>
<reference evidence="8 9" key="2">
    <citation type="submission" date="2018-11" db="EMBL/GenBank/DDBJ databases">
        <authorList>
            <consortium name="Pathogen Informatics"/>
        </authorList>
    </citation>
    <scope>NUCLEOTIDE SEQUENCE [LARGE SCALE GENOMIC DNA]</scope>
</reference>
<dbReference type="PANTHER" id="PTHR10332">
    <property type="entry name" value="EQUILIBRATIVE NUCLEOSIDE TRANSPORTER"/>
    <property type="match status" value="1"/>
</dbReference>
<evidence type="ECO:0000313" key="8">
    <source>
        <dbReference type="EMBL" id="VDL80442.1"/>
    </source>
</evidence>
<keyword evidence="5 7" id="KW-1133">Transmembrane helix</keyword>
<keyword evidence="3" id="KW-0813">Transport</keyword>
<sequence>MDSKQASSTSTDSSSLTPEEVVDRHRAVYLIFLLHGVGMLMSWNMFITIAPQYYVSYWFTVDGNATHYAESFMSVVGVTSQIPNVGVMFVNMAVVFAGSLMLRVAIPLIINCFIVAVIIALVIFVQPNDNDRNWFYIVTLIIIISMNLCNGIYQNSIYGIVADFPDNYPNSLIIGNNVCGIFTSVMSIMTTLDVNISVAVSPDNVMLNALLYFSISLGILVFCGLSLILLVKLPYYVHIMALGESAREKDNAEAPTLAQYFECLSQCWVQLFNNFFVYFVTLIVFPAMMTETPFYRTPGEPWGSVFPENLYYAINTFLNFNVFASLGSFTANYIQLPTPRFLWIPVLLRVVFIPFFMFCNYQPIGKLRTVEVIFKNEWWFTIGGSVMAFTCGYFSSLALIYTPK</sequence>
<evidence type="ECO:0000313" key="9">
    <source>
        <dbReference type="Proteomes" id="UP000271162"/>
    </source>
</evidence>
<comment type="similarity">
    <text evidence="2">Belongs to the SLC29A/ENT transporter (TC 2.A.57) family.</text>
</comment>
<dbReference type="WBParaSite" id="NBR_0001684601-mRNA-1">
    <property type="protein sequence ID" value="NBR_0001684601-mRNA-1"/>
    <property type="gene ID" value="NBR_0001684601"/>
</dbReference>
<evidence type="ECO:0000256" key="3">
    <source>
        <dbReference type="ARBA" id="ARBA00022448"/>
    </source>
</evidence>
<reference evidence="10" key="1">
    <citation type="submission" date="2017-02" db="UniProtKB">
        <authorList>
            <consortium name="WormBaseParasite"/>
        </authorList>
    </citation>
    <scope>IDENTIFICATION</scope>
</reference>
<dbReference type="PANTHER" id="PTHR10332:SF28">
    <property type="entry name" value="EQUILIBRATIVE NUCLEOSIDE TRANSPORTER (ENT) FAMILY"/>
    <property type="match status" value="1"/>
</dbReference>
<feature type="transmembrane region" description="Helical" evidence="7">
    <location>
        <begin position="82"/>
        <end position="101"/>
    </location>
</feature>
<evidence type="ECO:0000256" key="6">
    <source>
        <dbReference type="ARBA" id="ARBA00023136"/>
    </source>
</evidence>